<dbReference type="Proteomes" id="UP001218188">
    <property type="component" value="Unassembled WGS sequence"/>
</dbReference>
<comment type="caution">
    <text evidence="1">The sequence shown here is derived from an EMBL/GenBank/DDBJ whole genome shotgun (WGS) entry which is preliminary data.</text>
</comment>
<evidence type="ECO:0000313" key="2">
    <source>
        <dbReference type="Proteomes" id="UP001218188"/>
    </source>
</evidence>
<keyword evidence="2" id="KW-1185">Reference proteome</keyword>
<reference evidence="1" key="1">
    <citation type="submission" date="2023-03" db="EMBL/GenBank/DDBJ databases">
        <title>Massive genome expansion in bonnet fungi (Mycena s.s.) driven by repeated elements and novel gene families across ecological guilds.</title>
        <authorList>
            <consortium name="Lawrence Berkeley National Laboratory"/>
            <person name="Harder C.B."/>
            <person name="Miyauchi S."/>
            <person name="Viragh M."/>
            <person name="Kuo A."/>
            <person name="Thoen E."/>
            <person name="Andreopoulos B."/>
            <person name="Lu D."/>
            <person name="Skrede I."/>
            <person name="Drula E."/>
            <person name="Henrissat B."/>
            <person name="Morin E."/>
            <person name="Kohler A."/>
            <person name="Barry K."/>
            <person name="LaButti K."/>
            <person name="Morin E."/>
            <person name="Salamov A."/>
            <person name="Lipzen A."/>
            <person name="Mereny Z."/>
            <person name="Hegedus B."/>
            <person name="Baldrian P."/>
            <person name="Stursova M."/>
            <person name="Weitz H."/>
            <person name="Taylor A."/>
            <person name="Grigoriev I.V."/>
            <person name="Nagy L.G."/>
            <person name="Martin F."/>
            <person name="Kauserud H."/>
        </authorList>
    </citation>
    <scope>NUCLEOTIDE SEQUENCE</scope>
    <source>
        <strain evidence="1">CBHHK200</strain>
    </source>
</reference>
<dbReference type="EMBL" id="JARJCM010000059">
    <property type="protein sequence ID" value="KAJ7034143.1"/>
    <property type="molecule type" value="Genomic_DNA"/>
</dbReference>
<organism evidence="1 2">
    <name type="scientific">Mycena alexandri</name>
    <dbReference type="NCBI Taxonomy" id="1745969"/>
    <lineage>
        <taxon>Eukaryota</taxon>
        <taxon>Fungi</taxon>
        <taxon>Dikarya</taxon>
        <taxon>Basidiomycota</taxon>
        <taxon>Agaricomycotina</taxon>
        <taxon>Agaricomycetes</taxon>
        <taxon>Agaricomycetidae</taxon>
        <taxon>Agaricales</taxon>
        <taxon>Marasmiineae</taxon>
        <taxon>Mycenaceae</taxon>
        <taxon>Mycena</taxon>
    </lineage>
</organism>
<evidence type="ECO:0008006" key="3">
    <source>
        <dbReference type="Google" id="ProtNLM"/>
    </source>
</evidence>
<name>A0AAD6SXI0_9AGAR</name>
<dbReference type="InterPro" id="IPR032675">
    <property type="entry name" value="LRR_dom_sf"/>
</dbReference>
<dbReference type="SUPFAM" id="SSF52047">
    <property type="entry name" value="RNI-like"/>
    <property type="match status" value="1"/>
</dbReference>
<accession>A0AAD6SXI0</accession>
<dbReference type="Gene3D" id="3.80.10.10">
    <property type="entry name" value="Ribonuclease Inhibitor"/>
    <property type="match status" value="1"/>
</dbReference>
<sequence length="479" mass="53585">MSTVSVDQRPLADVEQAVVLSAKSPAMDGAAYPVLTLPHEITSEIFLHCLPPLPELSSDAKNGPNASLAPLLLLRICRTWRNVALSTPHLWVHLHLILADLPMDLDEVELERRVVDWFYRTGSCSLSFSVALGSPFVDGFAAEAIRAIVRRHAPRLQTISLQLEKTHFVRLASISGPFPALENLSLALPFNTGESGDASEMRALKPFLTAPRLHQLSYGDRARPRMFSLPYERLSKVTCDALSGDEFLDLIHGATFLQELICSVNREAIHFHTVPITHNHLRILCLIYNSSTDFVRFLCLPTLEKLHLSLDVPDPPANLNFLAFLARSSVSLRRFSTATKITMLTIDWFATAMPNLTEIELYSPHRSFFQYLFAALDRTEHSGFLPLLRALSFVDTSFDVTQPMVQALSSRCSTMRDQGSALESFQLIWPRGFTTESLNLKEPIVVALRGLAEKGMLIHIGPAWKNSVWLARRGEKIPR</sequence>
<dbReference type="AlphaFoldDB" id="A0AAD6SXI0"/>
<evidence type="ECO:0000313" key="1">
    <source>
        <dbReference type="EMBL" id="KAJ7034143.1"/>
    </source>
</evidence>
<gene>
    <name evidence="1" type="ORF">C8F04DRAFT_582299</name>
</gene>
<proteinExistence type="predicted"/>
<protein>
    <recommendedName>
        <fullName evidence="3">F-box domain-containing protein</fullName>
    </recommendedName>
</protein>